<dbReference type="PROSITE" id="PS51012">
    <property type="entry name" value="ABC_TM2"/>
    <property type="match status" value="1"/>
</dbReference>
<keyword evidence="6" id="KW-1003">Cell membrane</keyword>
<dbReference type="InterPro" id="IPR052902">
    <property type="entry name" value="ABC-2_transporter"/>
</dbReference>
<keyword evidence="9" id="KW-1185">Reference proteome</keyword>
<feature type="domain" description="ABC transmembrane type-2" evidence="7">
    <location>
        <begin position="30"/>
        <end position="256"/>
    </location>
</feature>
<dbReference type="GO" id="GO:0046677">
    <property type="term" value="P:response to antibiotic"/>
    <property type="evidence" value="ECO:0007669"/>
    <property type="project" value="UniProtKB-KW"/>
</dbReference>
<evidence type="ECO:0000313" key="8">
    <source>
        <dbReference type="EMBL" id="TNC27743.1"/>
    </source>
</evidence>
<dbReference type="RefSeq" id="WP_139096066.1">
    <property type="nucleotide sequence ID" value="NZ_VDFW01000005.1"/>
</dbReference>
<protein>
    <recommendedName>
        <fullName evidence="6">Transport permease protein</fullName>
    </recommendedName>
</protein>
<keyword evidence="3 6" id="KW-1133">Transmembrane helix</keyword>
<dbReference type="GO" id="GO:0140359">
    <property type="term" value="F:ABC-type transporter activity"/>
    <property type="evidence" value="ECO:0007669"/>
    <property type="project" value="InterPro"/>
</dbReference>
<dbReference type="InterPro" id="IPR047817">
    <property type="entry name" value="ABC2_TM_bact-type"/>
</dbReference>
<evidence type="ECO:0000256" key="2">
    <source>
        <dbReference type="ARBA" id="ARBA00022692"/>
    </source>
</evidence>
<feature type="transmembrane region" description="Helical" evidence="6">
    <location>
        <begin position="179"/>
        <end position="196"/>
    </location>
</feature>
<feature type="transmembrane region" description="Helical" evidence="6">
    <location>
        <begin position="65"/>
        <end position="89"/>
    </location>
</feature>
<dbReference type="InterPro" id="IPR000412">
    <property type="entry name" value="ABC_2_transport"/>
</dbReference>
<name>A0A5C4M3V9_9PSEU</name>
<dbReference type="AlphaFoldDB" id="A0A5C4M3V9"/>
<keyword evidence="6" id="KW-0813">Transport</keyword>
<comment type="similarity">
    <text evidence="6">Belongs to the ABC-2 integral membrane protein family.</text>
</comment>
<feature type="transmembrane region" description="Helical" evidence="6">
    <location>
        <begin position="146"/>
        <end position="167"/>
    </location>
</feature>
<dbReference type="Proteomes" id="UP000305546">
    <property type="component" value="Unassembled WGS sequence"/>
</dbReference>
<evidence type="ECO:0000256" key="3">
    <source>
        <dbReference type="ARBA" id="ARBA00022989"/>
    </source>
</evidence>
<dbReference type="PANTHER" id="PTHR43027:SF2">
    <property type="entry name" value="TRANSPORT PERMEASE PROTEIN"/>
    <property type="match status" value="1"/>
</dbReference>
<proteinExistence type="inferred from homology"/>
<feature type="transmembrane region" description="Helical" evidence="6">
    <location>
        <begin position="32"/>
        <end position="53"/>
    </location>
</feature>
<dbReference type="PANTHER" id="PTHR43027">
    <property type="entry name" value="DOXORUBICIN RESISTANCE ABC TRANSPORTER PERMEASE PROTEIN DRRC-RELATED"/>
    <property type="match status" value="1"/>
</dbReference>
<accession>A0A5C4M3V9</accession>
<dbReference type="GO" id="GO:0043190">
    <property type="term" value="C:ATP-binding cassette (ABC) transporter complex"/>
    <property type="evidence" value="ECO:0007669"/>
    <property type="project" value="InterPro"/>
</dbReference>
<gene>
    <name evidence="8" type="ORF">FG385_08490</name>
</gene>
<sequence>MSALLPARTPRAAFGELLRCEAKVAWRQPIGLIFGVALPVLLLIIFALIPAMNKPEARLGNLTPFTVYFPVLISFVAAALALISLPAHLATYREQGILRRLSTTPVPPAWMLAAQVVVNLVLAVVALAVLVVVGVLGFSLHAPQAAGGFTLVIVLGVAAMFAIGLWISAVARTANAATILGQIILYPVLFFSGLYVPREVMAPVLQRIGDWTPTGAAASALKDAMFGTFPAPQPLLVLGGYTVLCGFLAVRFFRWE</sequence>
<dbReference type="Pfam" id="PF01061">
    <property type="entry name" value="ABC2_membrane"/>
    <property type="match status" value="1"/>
</dbReference>
<organism evidence="8 9">
    <name type="scientific">Amycolatopsis alkalitolerans</name>
    <dbReference type="NCBI Taxonomy" id="2547244"/>
    <lineage>
        <taxon>Bacteria</taxon>
        <taxon>Bacillati</taxon>
        <taxon>Actinomycetota</taxon>
        <taxon>Actinomycetes</taxon>
        <taxon>Pseudonocardiales</taxon>
        <taxon>Pseudonocardiaceae</taxon>
        <taxon>Amycolatopsis</taxon>
    </lineage>
</organism>
<dbReference type="EMBL" id="VDFW01000005">
    <property type="protein sequence ID" value="TNC27743.1"/>
    <property type="molecule type" value="Genomic_DNA"/>
</dbReference>
<evidence type="ECO:0000256" key="4">
    <source>
        <dbReference type="ARBA" id="ARBA00023136"/>
    </source>
</evidence>
<dbReference type="InterPro" id="IPR013525">
    <property type="entry name" value="ABC2_TM"/>
</dbReference>
<dbReference type="PIRSF" id="PIRSF006648">
    <property type="entry name" value="DrrB"/>
    <property type="match status" value="1"/>
</dbReference>
<reference evidence="8 9" key="1">
    <citation type="submission" date="2019-06" db="EMBL/GenBank/DDBJ databases">
        <title>Amycolatopsis alkalitolerans sp. nov., isolated from Gastrodia elata Blume.</title>
        <authorList>
            <person name="Narsing Rao M.P."/>
            <person name="Li W.J."/>
        </authorList>
    </citation>
    <scope>NUCLEOTIDE SEQUENCE [LARGE SCALE GENOMIC DNA]</scope>
    <source>
        <strain evidence="8 9">SYSUP0005</strain>
    </source>
</reference>
<feature type="transmembrane region" description="Helical" evidence="6">
    <location>
        <begin position="235"/>
        <end position="253"/>
    </location>
</feature>
<keyword evidence="2 6" id="KW-0812">Transmembrane</keyword>
<evidence type="ECO:0000256" key="5">
    <source>
        <dbReference type="ARBA" id="ARBA00023251"/>
    </source>
</evidence>
<evidence type="ECO:0000313" key="9">
    <source>
        <dbReference type="Proteomes" id="UP000305546"/>
    </source>
</evidence>
<keyword evidence="5" id="KW-0046">Antibiotic resistance</keyword>
<evidence type="ECO:0000256" key="6">
    <source>
        <dbReference type="RuleBase" id="RU361157"/>
    </source>
</evidence>
<keyword evidence="4 6" id="KW-0472">Membrane</keyword>
<comment type="subcellular location">
    <subcellularLocation>
        <location evidence="6">Cell membrane</location>
        <topology evidence="6">Multi-pass membrane protein</topology>
    </subcellularLocation>
    <subcellularLocation>
        <location evidence="1">Membrane</location>
        <topology evidence="1">Multi-pass membrane protein</topology>
    </subcellularLocation>
</comment>
<comment type="caution">
    <text evidence="8">The sequence shown here is derived from an EMBL/GenBank/DDBJ whole genome shotgun (WGS) entry which is preliminary data.</text>
</comment>
<dbReference type="OrthoDB" id="3217868at2"/>
<evidence type="ECO:0000256" key="1">
    <source>
        <dbReference type="ARBA" id="ARBA00004141"/>
    </source>
</evidence>
<feature type="transmembrane region" description="Helical" evidence="6">
    <location>
        <begin position="110"/>
        <end position="140"/>
    </location>
</feature>
<evidence type="ECO:0000259" key="7">
    <source>
        <dbReference type="PROSITE" id="PS51012"/>
    </source>
</evidence>